<dbReference type="RefSeq" id="XP_013338747.1">
    <property type="nucleotide sequence ID" value="XM_013483293.1"/>
</dbReference>
<dbReference type="EMBL" id="KL584795">
    <property type="protein sequence ID" value="KEQ90268.1"/>
    <property type="molecule type" value="Genomic_DNA"/>
</dbReference>
<dbReference type="HOGENOM" id="CLU_100715_5_2_1"/>
<keyword evidence="2" id="KW-1185">Reference proteome</keyword>
<proteinExistence type="predicted"/>
<evidence type="ECO:0000313" key="2">
    <source>
        <dbReference type="Proteomes" id="UP000030641"/>
    </source>
</evidence>
<protein>
    <recommendedName>
        <fullName evidence="3">YjgH family protein</fullName>
    </recommendedName>
</protein>
<dbReference type="Gene3D" id="3.30.1330.40">
    <property type="entry name" value="RutC-like"/>
    <property type="match status" value="1"/>
</dbReference>
<dbReference type="Proteomes" id="UP000030641">
    <property type="component" value="Unassembled WGS sequence"/>
</dbReference>
<dbReference type="InterPro" id="IPR035959">
    <property type="entry name" value="RutC-like_sf"/>
</dbReference>
<dbReference type="OrthoDB" id="686384at2759"/>
<dbReference type="PANTHER" id="PTHR43857">
    <property type="entry name" value="BLR7761 PROTEIN"/>
    <property type="match status" value="1"/>
</dbReference>
<accession>A0A074XXG0</accession>
<dbReference type="SUPFAM" id="SSF55298">
    <property type="entry name" value="YjgF-like"/>
    <property type="match status" value="1"/>
</dbReference>
<dbReference type="OMA" id="VRVKMFV"/>
<dbReference type="InParanoid" id="A0A074XXG0"/>
<dbReference type="Pfam" id="PF01042">
    <property type="entry name" value="Ribonuc_L-PSP"/>
    <property type="match status" value="1"/>
</dbReference>
<evidence type="ECO:0000313" key="1">
    <source>
        <dbReference type="EMBL" id="KEQ90268.1"/>
    </source>
</evidence>
<dbReference type="AlphaFoldDB" id="A0A074XXG0"/>
<reference evidence="1 2" key="1">
    <citation type="journal article" date="2014" name="BMC Genomics">
        <title>Genome sequencing of four Aureobasidium pullulans varieties: biotechnological potential, stress tolerance, and description of new species.</title>
        <authorList>
            <person name="Gostin Ar C."/>
            <person name="Ohm R.A."/>
            <person name="Kogej T."/>
            <person name="Sonjak S."/>
            <person name="Turk M."/>
            <person name="Zajc J."/>
            <person name="Zalar P."/>
            <person name="Grube M."/>
            <person name="Sun H."/>
            <person name="Han J."/>
            <person name="Sharma A."/>
            <person name="Chiniquy J."/>
            <person name="Ngan C.Y."/>
            <person name="Lipzen A."/>
            <person name="Barry K."/>
            <person name="Grigoriev I.V."/>
            <person name="Gunde-Cimerman N."/>
        </authorList>
    </citation>
    <scope>NUCLEOTIDE SEQUENCE [LARGE SCALE GENOMIC DNA]</scope>
    <source>
        <strain evidence="1 2">EXF-2481</strain>
    </source>
</reference>
<evidence type="ECO:0008006" key="3">
    <source>
        <dbReference type="Google" id="ProtNLM"/>
    </source>
</evidence>
<dbReference type="GeneID" id="25367889"/>
<dbReference type="STRING" id="1043005.A0A074XXG0"/>
<dbReference type="InterPro" id="IPR006175">
    <property type="entry name" value="YjgF/YER057c/UK114"/>
</dbReference>
<organism evidence="1 2">
    <name type="scientific">Aureobasidium subglaciale (strain EXF-2481)</name>
    <name type="common">Aureobasidium pullulans var. subglaciale</name>
    <dbReference type="NCBI Taxonomy" id="1043005"/>
    <lineage>
        <taxon>Eukaryota</taxon>
        <taxon>Fungi</taxon>
        <taxon>Dikarya</taxon>
        <taxon>Ascomycota</taxon>
        <taxon>Pezizomycotina</taxon>
        <taxon>Dothideomycetes</taxon>
        <taxon>Dothideomycetidae</taxon>
        <taxon>Dothideales</taxon>
        <taxon>Saccotheciaceae</taxon>
        <taxon>Aureobasidium</taxon>
    </lineage>
</organism>
<gene>
    <name evidence="1" type="ORF">AUEXF2481DRAFT_45249</name>
</gene>
<dbReference type="CDD" id="cd06154">
    <property type="entry name" value="YjgF_YER057c_UK114_like_6"/>
    <property type="match status" value="1"/>
</dbReference>
<dbReference type="PANTHER" id="PTHR43857:SF1">
    <property type="entry name" value="YJGH FAMILY PROTEIN"/>
    <property type="match status" value="1"/>
</dbReference>
<sequence>MSPPALPIHKATTKQYYATDSPWEAKIGYYRAVRRGPFIFISGTTAVDPSSDPNNPKVLHPGDAGAQAHVTFQEIIKAIKALGGKGAENIVRTKMFVQKQEDCGAVAEAYSKVLGKQNGDGFGSTATMLVVGGFVDPEMLVEIECDAMVDDEA</sequence>
<name>A0A074XXG0_AURSE</name>